<reference evidence="3" key="1">
    <citation type="submission" date="2023-07" db="EMBL/GenBank/DDBJ databases">
        <title>Black Yeasts Isolated from many extreme environments.</title>
        <authorList>
            <person name="Coleine C."/>
            <person name="Stajich J.E."/>
            <person name="Selbmann L."/>
        </authorList>
    </citation>
    <scope>NUCLEOTIDE SEQUENCE</scope>
    <source>
        <strain evidence="3">CCFEE 5485</strain>
    </source>
</reference>
<comment type="caution">
    <text evidence="3">The sequence shown here is derived from an EMBL/GenBank/DDBJ whole genome shotgun (WGS) entry which is preliminary data.</text>
</comment>
<evidence type="ECO:0000313" key="3">
    <source>
        <dbReference type="EMBL" id="KAK3675820.1"/>
    </source>
</evidence>
<feature type="transmembrane region" description="Helical" evidence="1">
    <location>
        <begin position="279"/>
        <end position="298"/>
    </location>
</feature>
<dbReference type="InterPro" id="IPR046529">
    <property type="entry name" value="DUF6594"/>
</dbReference>
<keyword evidence="1" id="KW-0812">Transmembrane</keyword>
<accession>A0AAE1C2T4</accession>
<name>A0AAE1C2T4_9PEZI</name>
<dbReference type="PANTHER" id="PTHR34502">
    <property type="entry name" value="DUF6594 DOMAIN-CONTAINING PROTEIN-RELATED"/>
    <property type="match status" value="1"/>
</dbReference>
<evidence type="ECO:0000256" key="1">
    <source>
        <dbReference type="SAM" id="Phobius"/>
    </source>
</evidence>
<gene>
    <name evidence="3" type="ORF">LTR78_004461</name>
</gene>
<evidence type="ECO:0000259" key="2">
    <source>
        <dbReference type="Pfam" id="PF20237"/>
    </source>
</evidence>
<dbReference type="Pfam" id="PF20237">
    <property type="entry name" value="DUF6594"/>
    <property type="match status" value="1"/>
</dbReference>
<feature type="transmembrane region" description="Helical" evidence="1">
    <location>
        <begin position="228"/>
        <end position="248"/>
    </location>
</feature>
<dbReference type="EMBL" id="JAUTXT010000013">
    <property type="protein sequence ID" value="KAK3675820.1"/>
    <property type="molecule type" value="Genomic_DNA"/>
</dbReference>
<keyword evidence="1" id="KW-0472">Membrane</keyword>
<keyword evidence="1" id="KW-1133">Transmembrane helix</keyword>
<dbReference type="AlphaFoldDB" id="A0AAE1C2T4"/>
<feature type="transmembrane region" description="Helical" evidence="1">
    <location>
        <begin position="254"/>
        <end position="272"/>
    </location>
</feature>
<dbReference type="Proteomes" id="UP001274830">
    <property type="component" value="Unassembled WGS sequence"/>
</dbReference>
<dbReference type="PANTHER" id="PTHR34502:SF5">
    <property type="entry name" value="DUF6594 DOMAIN-CONTAINING PROTEIN"/>
    <property type="match status" value="1"/>
</dbReference>
<keyword evidence="4" id="KW-1185">Reference proteome</keyword>
<evidence type="ECO:0000313" key="4">
    <source>
        <dbReference type="Proteomes" id="UP001274830"/>
    </source>
</evidence>
<organism evidence="3 4">
    <name type="scientific">Recurvomyces mirabilis</name>
    <dbReference type="NCBI Taxonomy" id="574656"/>
    <lineage>
        <taxon>Eukaryota</taxon>
        <taxon>Fungi</taxon>
        <taxon>Dikarya</taxon>
        <taxon>Ascomycota</taxon>
        <taxon>Pezizomycotina</taxon>
        <taxon>Dothideomycetes</taxon>
        <taxon>Dothideomycetidae</taxon>
        <taxon>Mycosphaerellales</taxon>
        <taxon>Teratosphaeriaceae</taxon>
        <taxon>Recurvomyces</taxon>
    </lineage>
</organism>
<feature type="domain" description="DUF6594" evidence="2">
    <location>
        <begin position="18"/>
        <end position="291"/>
    </location>
</feature>
<sequence>MQNGQGGNAPQVLRPKGYNKLAILMGRNPQVAILRRFGALNMLNLLYLQAELSELERKFETAYLDDAVSNKADVREFCKSMVALRSSKDGPNGDQLEQLLVIQDKLEKYMLIKPSDAALVQVAEVSKLRHADDRRLFDLQTWLEDSDLGGDFLQATEAQTWTKRHESDLAVLEGPPEEEESLLPALSELPLNLIHCCLGSRGSRRRKPDEETGVFQYDDDGLRRLNKLITTTIASLLPVIAIVVLYAVQGTWRRIYVTIGFTSCFGMALAMTSAKVSEIFAATAAFAAVEVVFIGSVSNGAGG</sequence>
<proteinExistence type="predicted"/>
<protein>
    <recommendedName>
        <fullName evidence="2">DUF6594 domain-containing protein</fullName>
    </recommendedName>
</protein>